<dbReference type="Proteomes" id="UP001152049">
    <property type="component" value="Unassembled WGS sequence"/>
</dbReference>
<evidence type="ECO:0000313" key="2">
    <source>
        <dbReference type="EMBL" id="KAJ4247119.1"/>
    </source>
</evidence>
<dbReference type="EMBL" id="JAOQAZ010000040">
    <property type="protein sequence ID" value="KAJ4247119.1"/>
    <property type="molecule type" value="Genomic_DNA"/>
</dbReference>
<dbReference type="OrthoDB" id="5422579at2759"/>
<evidence type="ECO:0008006" key="4">
    <source>
        <dbReference type="Google" id="ProtNLM"/>
    </source>
</evidence>
<keyword evidence="3" id="KW-1185">Reference proteome</keyword>
<proteinExistence type="predicted"/>
<evidence type="ECO:0000256" key="1">
    <source>
        <dbReference type="SAM" id="MobiDB-lite"/>
    </source>
</evidence>
<evidence type="ECO:0000313" key="3">
    <source>
        <dbReference type="Proteomes" id="UP001152049"/>
    </source>
</evidence>
<name>A0A9W8V7V1_9HYPO</name>
<organism evidence="2 3">
    <name type="scientific">Fusarium torreyae</name>
    <dbReference type="NCBI Taxonomy" id="1237075"/>
    <lineage>
        <taxon>Eukaryota</taxon>
        <taxon>Fungi</taxon>
        <taxon>Dikarya</taxon>
        <taxon>Ascomycota</taxon>
        <taxon>Pezizomycotina</taxon>
        <taxon>Sordariomycetes</taxon>
        <taxon>Hypocreomycetidae</taxon>
        <taxon>Hypocreales</taxon>
        <taxon>Nectriaceae</taxon>
        <taxon>Fusarium</taxon>
    </lineage>
</organism>
<dbReference type="AlphaFoldDB" id="A0A9W8V7V1"/>
<gene>
    <name evidence="2" type="ORF">NW762_013257</name>
</gene>
<dbReference type="Gene3D" id="3.80.10.10">
    <property type="entry name" value="Ribonuclease Inhibitor"/>
    <property type="match status" value="1"/>
</dbReference>
<feature type="region of interest" description="Disordered" evidence="1">
    <location>
        <begin position="255"/>
        <end position="287"/>
    </location>
</feature>
<accession>A0A9W8V7V1</accession>
<protein>
    <recommendedName>
        <fullName evidence="4">F-box domain-containing protein</fullName>
    </recommendedName>
</protein>
<dbReference type="InterPro" id="IPR032675">
    <property type="entry name" value="LRR_dom_sf"/>
</dbReference>
<reference evidence="2" key="1">
    <citation type="submission" date="2022-09" db="EMBL/GenBank/DDBJ databases">
        <title>Fusarium specimens isolated from Avocado Roots.</title>
        <authorList>
            <person name="Stajich J."/>
            <person name="Roper C."/>
            <person name="Heimlech-Rivalta G."/>
        </authorList>
    </citation>
    <scope>NUCLEOTIDE SEQUENCE</scope>
    <source>
        <strain evidence="2">CF00136</strain>
    </source>
</reference>
<sequence length="553" mass="63775">MTAPTSSINLLSFPEEIINATVQRLPGTAIKAVRESCKKLNRIASPYLFPVLYISCHQLDLDVFRLVASNPLLIGGVRELVIDDTTVSSCFADWRTYHAAASHDHLWLSRKAPYWNHNPRVTQFKEEGRVWSDGPDKELWHLFMSVFRGHHENRLAHTDIDALKQALPSFKSLRSLVVTNRNADDEDYTGAQSLESTSPVVKMWRRFGTQRRERPPFPPRCDWIEGWVQSSDRTPVLTLDWLDDQLQKEIETYGLPYDSPAKSPAHDGGSLNQEEQSDNDQDTVSWLDEHSGNGYLRHRENRIIGREARVLFVALEVLDDPCIRVQLTEFRVDATSDVLSSYYQPGLPIKLFDRHSPFPERLETAFTATNMTKFHLYLSNDPESNADREIMREGRVASVLGSMPHLEELKLEPHGMPVFSAIPWKYCEPVFPHVRDLEISCGDIDPNILIEFLKRHDPTLERLSIWYCSINPDEHDDEWEDVIRKMTVLQERRDLMLKEAEVTLVYGLDPRDGCGHDLRLEIREDWFGNSEEDAFRSWEYDGIWVKVPAKPLG</sequence>
<comment type="caution">
    <text evidence="2">The sequence shown here is derived from an EMBL/GenBank/DDBJ whole genome shotgun (WGS) entry which is preliminary data.</text>
</comment>